<feature type="region of interest" description="Disordered" evidence="1">
    <location>
        <begin position="74"/>
        <end position="286"/>
    </location>
</feature>
<feature type="compositionally biased region" description="Polar residues" evidence="1">
    <location>
        <begin position="269"/>
        <end position="283"/>
    </location>
</feature>
<feature type="compositionally biased region" description="Basic residues" evidence="1">
    <location>
        <begin position="221"/>
        <end position="231"/>
    </location>
</feature>
<feature type="compositionally biased region" description="Polar residues" evidence="1">
    <location>
        <begin position="1"/>
        <end position="15"/>
    </location>
</feature>
<sequence>MSSSIHPAQNPSSRNPAGFCPASRTIYPTQGPLRRGFRGASFPALGRPRVENPAPCTFPERKFVLRLSNCGLLSFGSSDNAPSRPVSSRTKAWNSHDSTGAMAETETKNVEKRGIRQALKKWKEKLKRDKKTTPVPTPVTVNEDPTTTTTTTPPPAMLFAPTTQTTIMSPADPRNRRASPPSTLRKPIYSRRNTAPADFFKRSSSAPVATASPPTNTLPKSRVRLSLRLSKRNSSAPLPRIANTSPARPILSVTNPEPPPSEHSAQRAIPQSTTATDIASQPNHDTEKLVKAAEVVRRDKRKEWPDLSCQGEQEGKLKRLQREEEERVRMGRDDLIGIASVNVGKFP</sequence>
<feature type="compositionally biased region" description="Low complexity" evidence="1">
    <location>
        <begin position="203"/>
        <end position="220"/>
    </location>
</feature>
<feature type="compositionally biased region" description="Basic and acidic residues" evidence="1">
    <location>
        <begin position="105"/>
        <end position="114"/>
    </location>
</feature>
<dbReference type="EMBL" id="ML986625">
    <property type="protein sequence ID" value="KAF2263492.1"/>
    <property type="molecule type" value="Genomic_DNA"/>
</dbReference>
<protein>
    <submittedName>
        <fullName evidence="2">Uncharacterized protein</fullName>
    </submittedName>
</protein>
<accession>A0A9P4K933</accession>
<dbReference type="AlphaFoldDB" id="A0A9P4K933"/>
<comment type="caution">
    <text evidence="2">The sequence shown here is derived from an EMBL/GenBank/DDBJ whole genome shotgun (WGS) entry which is preliminary data.</text>
</comment>
<feature type="compositionally biased region" description="Low complexity" evidence="1">
    <location>
        <begin position="138"/>
        <end position="151"/>
    </location>
</feature>
<evidence type="ECO:0000313" key="3">
    <source>
        <dbReference type="Proteomes" id="UP000800093"/>
    </source>
</evidence>
<evidence type="ECO:0000256" key="1">
    <source>
        <dbReference type="SAM" id="MobiDB-lite"/>
    </source>
</evidence>
<dbReference type="OrthoDB" id="3801230at2759"/>
<reference evidence="3" key="1">
    <citation type="journal article" date="2020" name="Stud. Mycol.">
        <title>101 Dothideomycetes genomes: A test case for predicting lifestyles and emergence of pathogens.</title>
        <authorList>
            <person name="Haridas S."/>
            <person name="Albert R."/>
            <person name="Binder M."/>
            <person name="Bloem J."/>
            <person name="LaButti K."/>
            <person name="Salamov A."/>
            <person name="Andreopoulos B."/>
            <person name="Baker S."/>
            <person name="Barry K."/>
            <person name="Bills G."/>
            <person name="Bluhm B."/>
            <person name="Cannon C."/>
            <person name="Castanera R."/>
            <person name="Culley D."/>
            <person name="Daum C."/>
            <person name="Ezra D."/>
            <person name="Gonzalez J."/>
            <person name="Henrissat B."/>
            <person name="Kuo A."/>
            <person name="Liang C."/>
            <person name="Lipzen A."/>
            <person name="Lutzoni F."/>
            <person name="Magnuson J."/>
            <person name="Mondo S."/>
            <person name="Nolan M."/>
            <person name="Ohm R."/>
            <person name="Pangilinan J."/>
            <person name="Park H.-J."/>
            <person name="Ramirez L."/>
            <person name="Alfaro M."/>
            <person name="Sun H."/>
            <person name="Tritt A."/>
            <person name="Yoshinaga Y."/>
            <person name="Zwiers L.-H."/>
            <person name="Turgeon B."/>
            <person name="Goodwin S."/>
            <person name="Spatafora J."/>
            <person name="Crous P."/>
            <person name="Grigoriev I."/>
        </authorList>
    </citation>
    <scope>NUCLEOTIDE SEQUENCE [LARGE SCALE GENOMIC DNA]</scope>
    <source>
        <strain evidence="3">CBS 304.66</strain>
    </source>
</reference>
<feature type="region of interest" description="Disordered" evidence="1">
    <location>
        <begin position="1"/>
        <end position="55"/>
    </location>
</feature>
<feature type="compositionally biased region" description="Basic residues" evidence="1">
    <location>
        <begin position="118"/>
        <end position="130"/>
    </location>
</feature>
<feature type="compositionally biased region" description="Polar residues" evidence="1">
    <location>
        <begin position="75"/>
        <end position="98"/>
    </location>
</feature>
<name>A0A9P4K933_9PLEO</name>
<gene>
    <name evidence="2" type="ORF">CC78DRAFT_581379</name>
</gene>
<proteinExistence type="predicted"/>
<keyword evidence="3" id="KW-1185">Reference proteome</keyword>
<evidence type="ECO:0000313" key="2">
    <source>
        <dbReference type="EMBL" id="KAF2263492.1"/>
    </source>
</evidence>
<organism evidence="2 3">
    <name type="scientific">Lojkania enalia</name>
    <dbReference type="NCBI Taxonomy" id="147567"/>
    <lineage>
        <taxon>Eukaryota</taxon>
        <taxon>Fungi</taxon>
        <taxon>Dikarya</taxon>
        <taxon>Ascomycota</taxon>
        <taxon>Pezizomycotina</taxon>
        <taxon>Dothideomycetes</taxon>
        <taxon>Pleosporomycetidae</taxon>
        <taxon>Pleosporales</taxon>
        <taxon>Pleosporales incertae sedis</taxon>
        <taxon>Lojkania</taxon>
    </lineage>
</organism>
<dbReference type="Proteomes" id="UP000800093">
    <property type="component" value="Unassembled WGS sequence"/>
</dbReference>